<evidence type="ECO:0008006" key="5">
    <source>
        <dbReference type="Google" id="ProtNLM"/>
    </source>
</evidence>
<dbReference type="OrthoDB" id="1177179at2"/>
<protein>
    <recommendedName>
        <fullName evidence="5">LPXTG-motif cell wall anchor domain-containing protein</fullName>
    </recommendedName>
</protein>
<dbReference type="RefSeq" id="WP_093143234.1">
    <property type="nucleotide sequence ID" value="NZ_BMWO01000002.1"/>
</dbReference>
<evidence type="ECO:0000313" key="3">
    <source>
        <dbReference type="EMBL" id="SDE75204.1"/>
    </source>
</evidence>
<dbReference type="EMBL" id="FNBA01000002">
    <property type="protein sequence ID" value="SDE75204.1"/>
    <property type="molecule type" value="Genomic_DNA"/>
</dbReference>
<evidence type="ECO:0000256" key="1">
    <source>
        <dbReference type="SAM" id="Phobius"/>
    </source>
</evidence>
<evidence type="ECO:0000256" key="2">
    <source>
        <dbReference type="SAM" id="SignalP"/>
    </source>
</evidence>
<dbReference type="Pfam" id="PF20420">
    <property type="entry name" value="DUF6702"/>
    <property type="match status" value="1"/>
</dbReference>
<dbReference type="AlphaFoldDB" id="A0A1G7FH21"/>
<keyword evidence="1" id="KW-0812">Transmembrane</keyword>
<name>A0A1G7FH21_9FLAO</name>
<dbReference type="Proteomes" id="UP000199321">
    <property type="component" value="Unassembled WGS sequence"/>
</dbReference>
<proteinExistence type="predicted"/>
<reference evidence="3 4" key="1">
    <citation type="submission" date="2016-10" db="EMBL/GenBank/DDBJ databases">
        <authorList>
            <person name="de Groot N.N."/>
        </authorList>
    </citation>
    <scope>NUCLEOTIDE SEQUENCE [LARGE SCALE GENOMIC DNA]</scope>
    <source>
        <strain evidence="3 4">DSM 16195</strain>
    </source>
</reference>
<feature type="signal peptide" evidence="2">
    <location>
        <begin position="1"/>
        <end position="19"/>
    </location>
</feature>
<keyword evidence="1" id="KW-0472">Membrane</keyword>
<feature type="chain" id="PRO_5011712486" description="LPXTG-motif cell wall anchor domain-containing protein" evidence="2">
    <location>
        <begin position="20"/>
        <end position="210"/>
    </location>
</feature>
<sequence>MFKKIIFLLCIITTLSAKAHQPDVSTTMLVEKENNTWVLQISASLSAFQQEIKTHFSETPYKTPEEFQQMVLEHFKKNIFIQFNENQMATLSDGYVRLGHETKVVFEVFNVPSEQTSVEIKNSAFKDIHRNQSALVLLKDGFNKEHFILNNANEHTVTLAITTDRFIETAETKPTYFSSKMLVVSLAILLLVSCFAMVKKKYKERKVFQK</sequence>
<dbReference type="InterPro" id="IPR046525">
    <property type="entry name" value="DUF6702"/>
</dbReference>
<keyword evidence="2" id="KW-0732">Signal</keyword>
<keyword evidence="1" id="KW-1133">Transmembrane helix</keyword>
<feature type="transmembrane region" description="Helical" evidence="1">
    <location>
        <begin position="181"/>
        <end position="198"/>
    </location>
</feature>
<accession>A0A1G7FH21</accession>
<evidence type="ECO:0000313" key="4">
    <source>
        <dbReference type="Proteomes" id="UP000199321"/>
    </source>
</evidence>
<organism evidence="3 4">
    <name type="scientific">Ulvibacter litoralis</name>
    <dbReference type="NCBI Taxonomy" id="227084"/>
    <lineage>
        <taxon>Bacteria</taxon>
        <taxon>Pseudomonadati</taxon>
        <taxon>Bacteroidota</taxon>
        <taxon>Flavobacteriia</taxon>
        <taxon>Flavobacteriales</taxon>
        <taxon>Flavobacteriaceae</taxon>
        <taxon>Ulvibacter</taxon>
    </lineage>
</organism>
<keyword evidence="4" id="KW-1185">Reference proteome</keyword>
<gene>
    <name evidence="3" type="ORF">SAMN05421855_102559</name>
</gene>
<dbReference type="STRING" id="227084.SAMN05421855_102559"/>